<evidence type="ECO:0000256" key="2">
    <source>
        <dbReference type="ARBA" id="ARBA00022723"/>
    </source>
</evidence>
<feature type="compositionally biased region" description="Basic and acidic residues" evidence="6">
    <location>
        <begin position="25"/>
        <end position="35"/>
    </location>
</feature>
<feature type="region of interest" description="Disordered" evidence="6">
    <location>
        <begin position="263"/>
        <end position="290"/>
    </location>
</feature>
<evidence type="ECO:0000256" key="3">
    <source>
        <dbReference type="ARBA" id="ARBA00022771"/>
    </source>
</evidence>
<feature type="compositionally biased region" description="Basic and acidic residues" evidence="6">
    <location>
        <begin position="412"/>
        <end position="428"/>
    </location>
</feature>
<evidence type="ECO:0000259" key="8">
    <source>
        <dbReference type="Pfam" id="PF08600"/>
    </source>
</evidence>
<dbReference type="InterPro" id="IPR013909">
    <property type="entry name" value="NuBaID_C"/>
</dbReference>
<dbReference type="Proteomes" id="UP000799640">
    <property type="component" value="Unassembled WGS sequence"/>
</dbReference>
<feature type="region of interest" description="Disordered" evidence="6">
    <location>
        <begin position="23"/>
        <end position="73"/>
    </location>
</feature>
<evidence type="ECO:0000256" key="6">
    <source>
        <dbReference type="SAM" id="MobiDB-lite"/>
    </source>
</evidence>
<dbReference type="EMBL" id="ML996699">
    <property type="protein sequence ID" value="KAF2398860.1"/>
    <property type="molecule type" value="Genomic_DNA"/>
</dbReference>
<organism evidence="9 10">
    <name type="scientific">Trichodelitschia bisporula</name>
    <dbReference type="NCBI Taxonomy" id="703511"/>
    <lineage>
        <taxon>Eukaryota</taxon>
        <taxon>Fungi</taxon>
        <taxon>Dikarya</taxon>
        <taxon>Ascomycota</taxon>
        <taxon>Pezizomycotina</taxon>
        <taxon>Dothideomycetes</taxon>
        <taxon>Dothideomycetes incertae sedis</taxon>
        <taxon>Phaeotrichales</taxon>
        <taxon>Phaeotrichaceae</taxon>
        <taxon>Trichodelitschia</taxon>
    </lineage>
</organism>
<evidence type="ECO:0000313" key="10">
    <source>
        <dbReference type="Proteomes" id="UP000799640"/>
    </source>
</evidence>
<dbReference type="Pfam" id="PF08600">
    <property type="entry name" value="NuBaID_C"/>
    <property type="match status" value="1"/>
</dbReference>
<feature type="compositionally biased region" description="Low complexity" evidence="6">
    <location>
        <begin position="275"/>
        <end position="289"/>
    </location>
</feature>
<dbReference type="PANTHER" id="PTHR15835:SF6">
    <property type="entry name" value="ZINC FINGER C3HC-TYPE PROTEIN 1"/>
    <property type="match status" value="1"/>
</dbReference>
<feature type="region of interest" description="Disordered" evidence="6">
    <location>
        <begin position="401"/>
        <end position="451"/>
    </location>
</feature>
<dbReference type="GO" id="GO:0008270">
    <property type="term" value="F:zinc ion binding"/>
    <property type="evidence" value="ECO:0007669"/>
    <property type="project" value="UniProtKB-KW"/>
</dbReference>
<name>A0A6G1HS62_9PEZI</name>
<proteinExistence type="predicted"/>
<keyword evidence="5" id="KW-0539">Nucleus</keyword>
<feature type="compositionally biased region" description="Polar residues" evidence="6">
    <location>
        <begin position="41"/>
        <end position="56"/>
    </location>
</feature>
<comment type="subcellular location">
    <subcellularLocation>
        <location evidence="1">Nucleus</location>
    </subcellularLocation>
</comment>
<dbReference type="InterPro" id="IPR012935">
    <property type="entry name" value="NuBaID_N"/>
</dbReference>
<dbReference type="GO" id="GO:0005634">
    <property type="term" value="C:nucleus"/>
    <property type="evidence" value="ECO:0007669"/>
    <property type="project" value="UniProtKB-SubCell"/>
</dbReference>
<gene>
    <name evidence="9" type="ORF">EJ06DRAFT_93202</name>
</gene>
<evidence type="ECO:0000256" key="4">
    <source>
        <dbReference type="ARBA" id="ARBA00022833"/>
    </source>
</evidence>
<feature type="compositionally biased region" description="Basic residues" evidence="6">
    <location>
        <begin position="429"/>
        <end position="438"/>
    </location>
</feature>
<dbReference type="Pfam" id="PF07967">
    <property type="entry name" value="zf-C3HC"/>
    <property type="match status" value="1"/>
</dbReference>
<reference evidence="9" key="1">
    <citation type="journal article" date="2020" name="Stud. Mycol.">
        <title>101 Dothideomycetes genomes: a test case for predicting lifestyles and emergence of pathogens.</title>
        <authorList>
            <person name="Haridas S."/>
            <person name="Albert R."/>
            <person name="Binder M."/>
            <person name="Bloem J."/>
            <person name="Labutti K."/>
            <person name="Salamov A."/>
            <person name="Andreopoulos B."/>
            <person name="Baker S."/>
            <person name="Barry K."/>
            <person name="Bills G."/>
            <person name="Bluhm B."/>
            <person name="Cannon C."/>
            <person name="Castanera R."/>
            <person name="Culley D."/>
            <person name="Daum C."/>
            <person name="Ezra D."/>
            <person name="Gonzalez J."/>
            <person name="Henrissat B."/>
            <person name="Kuo A."/>
            <person name="Liang C."/>
            <person name="Lipzen A."/>
            <person name="Lutzoni F."/>
            <person name="Magnuson J."/>
            <person name="Mondo S."/>
            <person name="Nolan M."/>
            <person name="Ohm R."/>
            <person name="Pangilinan J."/>
            <person name="Park H.-J."/>
            <person name="Ramirez L."/>
            <person name="Alfaro M."/>
            <person name="Sun H."/>
            <person name="Tritt A."/>
            <person name="Yoshinaga Y."/>
            <person name="Zwiers L.-H."/>
            <person name="Turgeon B."/>
            <person name="Goodwin S."/>
            <person name="Spatafora J."/>
            <person name="Crous P."/>
            <person name="Grigoriev I."/>
        </authorList>
    </citation>
    <scope>NUCLEOTIDE SEQUENCE</scope>
    <source>
        <strain evidence="9">CBS 262.69</strain>
    </source>
</reference>
<evidence type="ECO:0000256" key="1">
    <source>
        <dbReference type="ARBA" id="ARBA00004123"/>
    </source>
</evidence>
<keyword evidence="2" id="KW-0479">Metal-binding</keyword>
<evidence type="ECO:0000313" key="9">
    <source>
        <dbReference type="EMBL" id="KAF2398860.1"/>
    </source>
</evidence>
<accession>A0A6G1HS62</accession>
<feature type="domain" description="C3HC-type" evidence="7">
    <location>
        <begin position="98"/>
        <end position="238"/>
    </location>
</feature>
<evidence type="ECO:0000259" key="7">
    <source>
        <dbReference type="Pfam" id="PF07967"/>
    </source>
</evidence>
<dbReference type="OrthoDB" id="2592092at2759"/>
<dbReference type="AlphaFoldDB" id="A0A6G1HS62"/>
<protein>
    <submittedName>
        <fullName evidence="9">Zf-C3HC-domain-containing protein</fullName>
    </submittedName>
</protein>
<keyword evidence="3" id="KW-0863">Zinc-finger</keyword>
<sequence length="451" mass="50691">MSVPLNVTKRKFYKLLDNLSSSKLPTEDSLKEPPSKRSRVSGASSRQFDRPSSSASDRPVSMPAGDRWTVLPVGDSPLRSRSFSASKDPGRPLPNFAPWSQDQFLARLKTFSDVRTWTPKPADIGEVEWAKRGWVVDSKDKVACKGGCEKRVALQLTPPTDSDGEAIEESWWVGDVEDEVIAHYKALIVDGHEEDCLWRKSGCKEDIYRIRMSESVIWQHELKSRISSLLTIKDELPVHLVMPSSDRVNFDIDDFAATLPPDITQPEEKSPLLEATSNTVPTPSTSNASLTQPVNKTALTMAMCGWSGLQVSGVKMVHCTRCFQRAGLWLYRKPVAQDTGSEPEDAMKFDPVELHREHCPWKNVVNQNSTGILEGLSGWEVQAELVIRSRHRTDIIRKARAQEAVDSPPPPKSREEIQKEDKVRESKLAKLRRAFTVKKKPDKEKPDNTDK</sequence>
<feature type="compositionally biased region" description="Basic and acidic residues" evidence="6">
    <location>
        <begin position="439"/>
        <end position="451"/>
    </location>
</feature>
<keyword evidence="4" id="KW-0862">Zinc</keyword>
<evidence type="ECO:0000256" key="5">
    <source>
        <dbReference type="ARBA" id="ARBA00023242"/>
    </source>
</evidence>
<dbReference type="PANTHER" id="PTHR15835">
    <property type="entry name" value="NUCLEAR-INTERACTING PARTNER OF ALK"/>
    <property type="match status" value="1"/>
</dbReference>
<feature type="domain" description="NuBaID C-terminal" evidence="8">
    <location>
        <begin position="298"/>
        <end position="373"/>
    </location>
</feature>
<keyword evidence="10" id="KW-1185">Reference proteome</keyword>